<dbReference type="AlphaFoldDB" id="A0A1H0NWY2"/>
<gene>
    <name evidence="2" type="ORF">SAMN04489798_4330</name>
</gene>
<dbReference type="Gene3D" id="1.10.260.40">
    <property type="entry name" value="lambda repressor-like DNA-binding domains"/>
    <property type="match status" value="1"/>
</dbReference>
<dbReference type="EMBL" id="LT629705">
    <property type="protein sequence ID" value="SDO97058.1"/>
    <property type="molecule type" value="Genomic_DNA"/>
</dbReference>
<accession>A0A1H0NWY2</accession>
<dbReference type="SUPFAM" id="SSF47413">
    <property type="entry name" value="lambda repressor-like DNA-binding domains"/>
    <property type="match status" value="1"/>
</dbReference>
<dbReference type="OrthoDB" id="8527218at2"/>
<dbReference type="InterPro" id="IPR001387">
    <property type="entry name" value="Cro/C1-type_HTH"/>
</dbReference>
<dbReference type="PROSITE" id="PS50943">
    <property type="entry name" value="HTH_CROC1"/>
    <property type="match status" value="1"/>
</dbReference>
<dbReference type="SMART" id="SM00530">
    <property type="entry name" value="HTH_XRE"/>
    <property type="match status" value="1"/>
</dbReference>
<evidence type="ECO:0000313" key="3">
    <source>
        <dbReference type="Proteomes" id="UP000198827"/>
    </source>
</evidence>
<evidence type="ECO:0000259" key="1">
    <source>
        <dbReference type="PROSITE" id="PS50943"/>
    </source>
</evidence>
<protein>
    <submittedName>
        <fullName evidence="2">Helix-turn-helix domain-containing protein</fullName>
    </submittedName>
</protein>
<dbReference type="Proteomes" id="UP000198827">
    <property type="component" value="Chromosome I"/>
</dbReference>
<name>A0A1H0NWY2_9PSED</name>
<dbReference type="Pfam" id="PF13560">
    <property type="entry name" value="HTH_31"/>
    <property type="match status" value="1"/>
</dbReference>
<dbReference type="CDD" id="cd00093">
    <property type="entry name" value="HTH_XRE"/>
    <property type="match status" value="1"/>
</dbReference>
<sequence length="88" mass="9731">MELKEAFGIALRQARLEKGLAQEALAPSQAYVSEVENGRKSPSIEKIDELASVLGIHPVTLFARSYLVDGGDLTDLLKRVTRELHELQ</sequence>
<dbReference type="InterPro" id="IPR010982">
    <property type="entry name" value="Lambda_DNA-bd_dom_sf"/>
</dbReference>
<evidence type="ECO:0000313" key="2">
    <source>
        <dbReference type="EMBL" id="SDO97058.1"/>
    </source>
</evidence>
<dbReference type="GO" id="GO:0003677">
    <property type="term" value="F:DNA binding"/>
    <property type="evidence" value="ECO:0007669"/>
    <property type="project" value="InterPro"/>
</dbReference>
<reference evidence="2 3" key="1">
    <citation type="submission" date="2016-10" db="EMBL/GenBank/DDBJ databases">
        <authorList>
            <person name="de Groot N.N."/>
        </authorList>
    </citation>
    <scope>NUCLEOTIDE SEQUENCE [LARGE SCALE GENOMIC DNA]</scope>
    <source>
        <strain evidence="2 3">CECT 7543</strain>
    </source>
</reference>
<dbReference type="RefSeq" id="WP_090183856.1">
    <property type="nucleotide sequence ID" value="NZ_LT629705.1"/>
</dbReference>
<feature type="domain" description="HTH cro/C1-type" evidence="1">
    <location>
        <begin position="11"/>
        <end position="61"/>
    </location>
</feature>
<proteinExistence type="predicted"/>
<organism evidence="2 3">
    <name type="scientific">Pseudomonas arsenicoxydans</name>
    <dbReference type="NCBI Taxonomy" id="702115"/>
    <lineage>
        <taxon>Bacteria</taxon>
        <taxon>Pseudomonadati</taxon>
        <taxon>Pseudomonadota</taxon>
        <taxon>Gammaproteobacteria</taxon>
        <taxon>Pseudomonadales</taxon>
        <taxon>Pseudomonadaceae</taxon>
        <taxon>Pseudomonas</taxon>
    </lineage>
</organism>